<keyword evidence="5" id="KW-0539">Nucleus</keyword>
<keyword evidence="2" id="KW-0479">Metal-binding</keyword>
<evidence type="ECO:0000256" key="4">
    <source>
        <dbReference type="ARBA" id="ARBA00022833"/>
    </source>
</evidence>
<evidence type="ECO:0000256" key="5">
    <source>
        <dbReference type="ARBA" id="ARBA00023242"/>
    </source>
</evidence>
<keyword evidence="4" id="KW-0862">Zinc</keyword>
<proteinExistence type="predicted"/>
<evidence type="ECO:0000313" key="7">
    <source>
        <dbReference type="EMBL" id="KZS08276.1"/>
    </source>
</evidence>
<feature type="compositionally biased region" description="Polar residues" evidence="6">
    <location>
        <begin position="12"/>
        <end position="27"/>
    </location>
</feature>
<dbReference type="GO" id="GO:0008270">
    <property type="term" value="F:zinc ion binding"/>
    <property type="evidence" value="ECO:0007669"/>
    <property type="project" value="UniProtKB-KW"/>
</dbReference>
<feature type="compositionally biased region" description="Polar residues" evidence="6">
    <location>
        <begin position="60"/>
        <end position="76"/>
    </location>
</feature>
<protein>
    <submittedName>
        <fullName evidence="7">Uncharacterized protein</fullName>
    </submittedName>
</protein>
<dbReference type="GO" id="GO:0005634">
    <property type="term" value="C:nucleus"/>
    <property type="evidence" value="ECO:0007669"/>
    <property type="project" value="UniProtKB-SubCell"/>
</dbReference>
<keyword evidence="8" id="KW-1185">Reference proteome</keyword>
<dbReference type="OrthoDB" id="6358396at2759"/>
<comment type="subcellular location">
    <subcellularLocation>
        <location evidence="1">Nucleus</location>
    </subcellularLocation>
</comment>
<keyword evidence="3" id="KW-0863">Zinc-finger</keyword>
<dbReference type="PANTHER" id="PTHR46481">
    <property type="entry name" value="ZINC FINGER BED DOMAIN-CONTAINING PROTEIN 4"/>
    <property type="match status" value="1"/>
</dbReference>
<feature type="region of interest" description="Disordered" evidence="6">
    <location>
        <begin position="1"/>
        <end position="95"/>
    </location>
</feature>
<dbReference type="Proteomes" id="UP000076858">
    <property type="component" value="Unassembled WGS sequence"/>
</dbReference>
<dbReference type="PANTHER" id="PTHR46481:SF10">
    <property type="entry name" value="ZINC FINGER BED DOMAIN-CONTAINING PROTEIN 39"/>
    <property type="match status" value="1"/>
</dbReference>
<sequence>MNPKSKQRPKKSTNTSKSFPASRTPVVQHTVDIIIPLDSDSSIEEEAAVSPVTESVDPFATSSTEQNSTAPASTEPPSEELRRRPISPTGTFGKVRKHAYTRTSPYWKHFANEGTSSMKNHMMGKHAELLLLNPPPKLIPQHFKSKPSFVFDSKTSQQLLVDFIINNNHPFPIVEEELFRKFCFSLNPDFFMIKATAMKNKITSKYLECKADVIACLHQKGNSKVSSTTDLWTSGNNFAMIAVTGTWINKNFEMREGIFGFREMPGQHSGVNIAESIYGVLTEYQIADKLLYVCTDNASSNGTFVRELVRIIADTGIENGFSVENWIHCLAHIISLAAKSALEFIKVNIEKIRNLSKACRSSPQRLAQCKEGLQAANVAFETFGEPFDINSDAVAEKNACKRILNPLREVPKRKGLEEVTARNRDLRDLDLSDAEWALVKEAMEFLEPFALITKHVEAFKYPTLSSVIPLFNKLMDDMEEWSSNTRHSEESRAGANAALYNI</sequence>
<dbReference type="InterPro" id="IPR012337">
    <property type="entry name" value="RNaseH-like_sf"/>
</dbReference>
<accession>A0A164R2A4</accession>
<feature type="compositionally biased region" description="Basic residues" evidence="6">
    <location>
        <begin position="1"/>
        <end position="11"/>
    </location>
</feature>
<evidence type="ECO:0000256" key="1">
    <source>
        <dbReference type="ARBA" id="ARBA00004123"/>
    </source>
</evidence>
<reference evidence="7 8" key="1">
    <citation type="submission" date="2016-03" db="EMBL/GenBank/DDBJ databases">
        <title>EvidentialGene: Evidence-directed Construction of Genes on Genomes.</title>
        <authorList>
            <person name="Gilbert D.G."/>
            <person name="Choi J.-H."/>
            <person name="Mockaitis K."/>
            <person name="Colbourne J."/>
            <person name="Pfrender M."/>
        </authorList>
    </citation>
    <scope>NUCLEOTIDE SEQUENCE [LARGE SCALE GENOMIC DNA]</scope>
    <source>
        <strain evidence="7 8">Xinb3</strain>
        <tissue evidence="7">Complete organism</tissue>
    </source>
</reference>
<evidence type="ECO:0000256" key="6">
    <source>
        <dbReference type="SAM" id="MobiDB-lite"/>
    </source>
</evidence>
<dbReference type="EMBL" id="LRGB01002244">
    <property type="protein sequence ID" value="KZS08276.1"/>
    <property type="molecule type" value="Genomic_DNA"/>
</dbReference>
<dbReference type="STRING" id="35525.A0A164R2A4"/>
<evidence type="ECO:0000313" key="8">
    <source>
        <dbReference type="Proteomes" id="UP000076858"/>
    </source>
</evidence>
<dbReference type="SUPFAM" id="SSF53098">
    <property type="entry name" value="Ribonuclease H-like"/>
    <property type="match status" value="1"/>
</dbReference>
<organism evidence="7 8">
    <name type="scientific">Daphnia magna</name>
    <dbReference type="NCBI Taxonomy" id="35525"/>
    <lineage>
        <taxon>Eukaryota</taxon>
        <taxon>Metazoa</taxon>
        <taxon>Ecdysozoa</taxon>
        <taxon>Arthropoda</taxon>
        <taxon>Crustacea</taxon>
        <taxon>Branchiopoda</taxon>
        <taxon>Diplostraca</taxon>
        <taxon>Cladocera</taxon>
        <taxon>Anomopoda</taxon>
        <taxon>Daphniidae</taxon>
        <taxon>Daphnia</taxon>
    </lineage>
</organism>
<comment type="caution">
    <text evidence="7">The sequence shown here is derived from an EMBL/GenBank/DDBJ whole genome shotgun (WGS) entry which is preliminary data.</text>
</comment>
<name>A0A164R2A4_9CRUS</name>
<dbReference type="AlphaFoldDB" id="A0A164R2A4"/>
<gene>
    <name evidence="7" type="ORF">APZ42_027747</name>
</gene>
<evidence type="ECO:0000256" key="2">
    <source>
        <dbReference type="ARBA" id="ARBA00022723"/>
    </source>
</evidence>
<dbReference type="InterPro" id="IPR052035">
    <property type="entry name" value="ZnF_BED_domain_contain"/>
</dbReference>
<evidence type="ECO:0000256" key="3">
    <source>
        <dbReference type="ARBA" id="ARBA00022771"/>
    </source>
</evidence>